<gene>
    <name evidence="11" type="ORF">NliqN6_0845</name>
</gene>
<name>A0A8H3YCR0_9TREE</name>
<dbReference type="SUPFAM" id="SSF52374">
    <property type="entry name" value="Nucleotidylyl transferase"/>
    <property type="match status" value="1"/>
</dbReference>
<evidence type="ECO:0000256" key="3">
    <source>
        <dbReference type="ARBA" id="ARBA00022679"/>
    </source>
</evidence>
<evidence type="ECO:0000259" key="10">
    <source>
        <dbReference type="Pfam" id="PF01467"/>
    </source>
</evidence>
<dbReference type="EMBL" id="BLZA01000007">
    <property type="protein sequence ID" value="GHJ84443.1"/>
    <property type="molecule type" value="Genomic_DNA"/>
</dbReference>
<dbReference type="EC" id="2.7.7.15" evidence="8"/>
<dbReference type="InterPro" id="IPR004821">
    <property type="entry name" value="Cyt_trans-like"/>
</dbReference>
<reference evidence="11" key="1">
    <citation type="submission" date="2020-07" db="EMBL/GenBank/DDBJ databases">
        <title>Draft Genome Sequence of a Deep-Sea Yeast, Naganishia (Cryptococcus) liquefaciens strain N6.</title>
        <authorList>
            <person name="Han Y.W."/>
            <person name="Kajitani R."/>
            <person name="Morimoto H."/>
            <person name="Parhat M."/>
            <person name="Tsubouchi H."/>
            <person name="Bakenova O."/>
            <person name="Ogata M."/>
            <person name="Argunhan B."/>
            <person name="Aoki R."/>
            <person name="Kajiwara S."/>
            <person name="Itoh T."/>
            <person name="Iwasaki H."/>
        </authorList>
    </citation>
    <scope>NUCLEOTIDE SEQUENCE</scope>
    <source>
        <strain evidence="11">N6</strain>
    </source>
</reference>
<organism evidence="11 12">
    <name type="scientific">Naganishia liquefaciens</name>
    <dbReference type="NCBI Taxonomy" id="104408"/>
    <lineage>
        <taxon>Eukaryota</taxon>
        <taxon>Fungi</taxon>
        <taxon>Dikarya</taxon>
        <taxon>Basidiomycota</taxon>
        <taxon>Agaricomycotina</taxon>
        <taxon>Tremellomycetes</taxon>
        <taxon>Filobasidiales</taxon>
        <taxon>Filobasidiaceae</taxon>
        <taxon>Naganishia</taxon>
    </lineage>
</organism>
<dbReference type="Gene3D" id="3.40.50.620">
    <property type="entry name" value="HUPs"/>
    <property type="match status" value="1"/>
</dbReference>
<evidence type="ECO:0000256" key="1">
    <source>
        <dbReference type="ARBA" id="ARBA00010101"/>
    </source>
</evidence>
<feature type="compositionally biased region" description="Polar residues" evidence="9">
    <location>
        <begin position="49"/>
        <end position="72"/>
    </location>
</feature>
<evidence type="ECO:0000256" key="2">
    <source>
        <dbReference type="ARBA" id="ARBA00022516"/>
    </source>
</evidence>
<comment type="similarity">
    <text evidence="1">Belongs to the cytidylyltransferase family.</text>
</comment>
<keyword evidence="3" id="KW-0808">Transferase</keyword>
<keyword evidence="6" id="KW-0594">Phospholipid biosynthesis</keyword>
<evidence type="ECO:0000256" key="6">
    <source>
        <dbReference type="ARBA" id="ARBA00023209"/>
    </source>
</evidence>
<accession>A0A8H3YCR0</accession>
<dbReference type="OrthoDB" id="17102at2759"/>
<evidence type="ECO:0000256" key="8">
    <source>
        <dbReference type="ARBA" id="ARBA00026101"/>
    </source>
</evidence>
<dbReference type="GO" id="GO:0005635">
    <property type="term" value="C:nuclear envelope"/>
    <property type="evidence" value="ECO:0007669"/>
    <property type="project" value="TreeGrafter"/>
</dbReference>
<dbReference type="PANTHER" id="PTHR10739:SF13">
    <property type="entry name" value="CHOLINE-PHOSPHATE CYTIDYLYLTRANSFERASE"/>
    <property type="match status" value="1"/>
</dbReference>
<protein>
    <recommendedName>
        <fullName evidence="8">choline-phosphate cytidylyltransferase</fullName>
        <ecNumber evidence="8">2.7.7.15</ecNumber>
    </recommendedName>
</protein>
<dbReference type="Pfam" id="PF01467">
    <property type="entry name" value="CTP_transf_like"/>
    <property type="match status" value="1"/>
</dbReference>
<dbReference type="GO" id="GO:0004105">
    <property type="term" value="F:choline-phosphate cytidylyltransferase activity"/>
    <property type="evidence" value="ECO:0007669"/>
    <property type="project" value="UniProtKB-EC"/>
</dbReference>
<keyword evidence="7" id="KW-1208">Phospholipid metabolism</keyword>
<proteinExistence type="inferred from homology"/>
<feature type="region of interest" description="Disordered" evidence="9">
    <location>
        <begin position="1"/>
        <end position="75"/>
    </location>
</feature>
<dbReference type="Proteomes" id="UP000620104">
    <property type="component" value="Unassembled WGS sequence"/>
</dbReference>
<dbReference type="PANTHER" id="PTHR10739">
    <property type="entry name" value="CYTIDYLYLTRANSFERASE"/>
    <property type="match status" value="1"/>
</dbReference>
<dbReference type="AlphaFoldDB" id="A0A8H3YCR0"/>
<feature type="compositionally biased region" description="Basic residues" evidence="9">
    <location>
        <begin position="15"/>
        <end position="25"/>
    </location>
</feature>
<feature type="compositionally biased region" description="Acidic residues" evidence="9">
    <location>
        <begin position="38"/>
        <end position="48"/>
    </location>
</feature>
<feature type="compositionally biased region" description="Basic and acidic residues" evidence="9">
    <location>
        <begin position="157"/>
        <end position="167"/>
    </location>
</feature>
<keyword evidence="12" id="KW-1185">Reference proteome</keyword>
<evidence type="ECO:0000313" key="11">
    <source>
        <dbReference type="EMBL" id="GHJ84443.1"/>
    </source>
</evidence>
<evidence type="ECO:0000256" key="7">
    <source>
        <dbReference type="ARBA" id="ARBA00023264"/>
    </source>
</evidence>
<feature type="region of interest" description="Disordered" evidence="9">
    <location>
        <begin position="133"/>
        <end position="191"/>
    </location>
</feature>
<dbReference type="GO" id="GO:0031210">
    <property type="term" value="F:phosphatidylcholine binding"/>
    <property type="evidence" value="ECO:0007669"/>
    <property type="project" value="TreeGrafter"/>
</dbReference>
<dbReference type="NCBIfam" id="TIGR00125">
    <property type="entry name" value="cyt_tran_rel"/>
    <property type="match status" value="1"/>
</dbReference>
<evidence type="ECO:0000256" key="4">
    <source>
        <dbReference type="ARBA" id="ARBA00022695"/>
    </source>
</evidence>
<dbReference type="InterPro" id="IPR045049">
    <property type="entry name" value="Pcy1-like"/>
</dbReference>
<evidence type="ECO:0000256" key="5">
    <source>
        <dbReference type="ARBA" id="ARBA00023098"/>
    </source>
</evidence>
<feature type="compositionally biased region" description="Low complexity" evidence="9">
    <location>
        <begin position="135"/>
        <end position="153"/>
    </location>
</feature>
<sequence>MSVPSTTAGQGGLAGKRRVKVHHRVGGQLSSNSSRDASEEDNDEEQTDDAASTVYTRSPLTPASMTTTTQDASHLGKAATTTMTPHATHQRLVELSHARVAGASSGESDAYASEAVDSPTYDGDIESSSVHNAFTQQEPPTTTTEASTPVPAVDPENDIHPTPRDVISHPLPPSRHADAPSAPPASAGSSLSASYVSLRPLSSDAGPPKMTEPPHLLPLQDIRAFVRRAIEGRGQEDGVVRNWRTNEPPADRPVRIYADGVYDLFHFGHALQLRQAKLSFENVHLLVGVCSDDLCAEHKSAPAMTHAERCEGVKHCRWADEVVPDAPWQIDQAFIDRYRIDYVAHDEMVYPTKGVVDVYDFVKKQGRFLPTRRTPCISTSDLLERIVRGYRDGFFDTKLEKNGHPELMASDVDWDSSASVERQEFQRRRRAKGAHEGEGGVQGLVRGVKALVTGEPSAL</sequence>
<evidence type="ECO:0000313" key="12">
    <source>
        <dbReference type="Proteomes" id="UP000620104"/>
    </source>
</evidence>
<comment type="caution">
    <text evidence="11">The sequence shown here is derived from an EMBL/GenBank/DDBJ whole genome shotgun (WGS) entry which is preliminary data.</text>
</comment>
<feature type="domain" description="Cytidyltransferase-like" evidence="10">
    <location>
        <begin position="257"/>
        <end position="384"/>
    </location>
</feature>
<dbReference type="InterPro" id="IPR014729">
    <property type="entry name" value="Rossmann-like_a/b/a_fold"/>
</dbReference>
<keyword evidence="5" id="KW-0443">Lipid metabolism</keyword>
<dbReference type="CDD" id="cd02174">
    <property type="entry name" value="CCT"/>
    <property type="match status" value="1"/>
</dbReference>
<evidence type="ECO:0000256" key="9">
    <source>
        <dbReference type="SAM" id="MobiDB-lite"/>
    </source>
</evidence>
<dbReference type="InterPro" id="IPR041723">
    <property type="entry name" value="CCT"/>
</dbReference>
<keyword evidence="2" id="KW-0444">Lipid biosynthesis</keyword>
<keyword evidence="4" id="KW-0548">Nucleotidyltransferase</keyword>